<dbReference type="EMBL" id="CAMXCT020000491">
    <property type="protein sequence ID" value="CAL1132880.1"/>
    <property type="molecule type" value="Genomic_DNA"/>
</dbReference>
<dbReference type="InterPro" id="IPR043502">
    <property type="entry name" value="DNA/RNA_pol_sf"/>
</dbReference>
<dbReference type="Pfam" id="PF00078">
    <property type="entry name" value="RVT_1"/>
    <property type="match status" value="1"/>
</dbReference>
<keyword evidence="4" id="KW-0808">Transferase</keyword>
<dbReference type="InterPro" id="IPR036691">
    <property type="entry name" value="Endo/exonu/phosph_ase_sf"/>
</dbReference>
<keyword evidence="5" id="KW-1185">Reference proteome</keyword>
<comment type="caution">
    <text evidence="3">The sequence shown here is derived from an EMBL/GenBank/DDBJ whole genome shotgun (WGS) entry which is preliminary data.</text>
</comment>
<sequence>MFPVPTLIAVPVMPVPVVVIGGAPDGGNTQQQVSRTIPFAVPCPLPEISAVGGHEVGHNESLVAHSVPLLAPAVAVAPLSEEQLLDPLGALSASQLMEVLGPKINSIPFLDSIRSQLMVTAGRLQILDKQGSVMADDEVHFHVKRMIEASGRTDIAFLDPLLATEGTRRPVAKMIQEWFDGQRGSLKAIASAVKQNKKSRTAAPKQVGPKSVPAKPVMLDPAKLAFEKGLFVSESNQPLKQLQVSQLGPFAEGVAICNRPMIEQFLKTNQKVSQQCLAVFIVHVDDLPDVVTLCWSQIRIPLRCVTNGEPLLVSGVLLQLGGKLVVKASAEKIVDPAVAAAACVKIAVYRDSVLGSWQDVVHSPIKYILQHVVCLNTCRQSDCVKTCGMWHVPDDSDVSDVIFDLWRRQWVSMGFKPCDPSKAEVFLVNIRYAKSVELLMLKSSGVAGIFLEPRSLDAKQPNLDFQVVWLPRATPAEVQHAAQCTASVIGIVRMGSRFGVRVATCDMAAVSSILRPGTVVLAAGPRVEFEMGPLPFGMDRSSVHALCASIKWKAKPVSPLRTVSGSGVVWLMHAADDPVDNIVTAKFGDVVISKLPLKTSKPVPNALIASSATMKLCVADDMGNCGDDPWLVADPWQAPIAKLSVPAPVLPSADHLREAEARIESAILQKLQPQVPMETDEAEKRVDQLAHDTDVRFQFLENQVQQLLHRQGSVVEARVFVPVTLRLVLIRFKSFGGIGNSVLGSLRPVWLLVVVWTLQCRIGEAAVPGPNAASWSLGVCNPSGLMGKTHLLSTDVDIWLVCETHFSVHGCRNFGKSLRAIASPFKWFVHGVGAPVRSIASDLGKWTGVGVLSQHPSRAVPAGLSDELLDTGRVVVSTTHVAGIWLTGLVMYGAPTGPTHPQAKAFTNRMLHQVVDRIQCARGPRFVAGDWNHDLDSLEAVGRLISLGFVEVQDLYASRSGICPRATCRGKTRRDFLFISAELIPAFRMCWLDDHAWVDHSALVAEFDASPSAFVQFPWPTPHKINWAAADAHRPAAPVADALADPSAGYRRFWQEVEASASAVFASQNRRLLPNQFGRGSRFQPCVCHHVPPPKCGRRGELQPTFLGHSWIHSMMFRQVRRLQSYARLAASLQHSPSHTEHRIALWKSILNARGFKPTFAEWWHDLDRNVGEPLNLPLVAPGSAMACRVFQRVEFETRKIENVLVKQTRRAASLKRSRDVNALYKVVKRDMPLPVDTLVNPCHFVISAVDPDDLSLEVEPAGVLADLPTFVGGRPVDPIHVEHDKLWLPDVSGFDVGDSVVQHRAGGQLHDIFAAFSEHWNAFWQRHADMPSEAWNRVFAFADRVLRPVDVPPVDLTVDLFHSVVAGKKNRAAIGLDGVSKLDLQSLRPSEVSQILAFYKHAACTGTWPEQLCVGAVKSLAKSANPLGTNDYRPICVFSLVYRVWSTIQSKYWLHTLDSFWHDDLFGSRPGRRAAHLWRVIVDCVQDSYVHDVAHSGLVLDLTKAFNTLPRVPVLGLALKCGVDFGIVQAWAGFLGGMQRRFVVRNSLGPPVSSTCGVPEGCGLSCLAMLMINQLLHSWLAAFAPRVRCFSYVDNWELVSTDAECLLRANRSILEFARLLDLTLDTSKTVAWSTDRGIRRHLRQSGFTVSLSGRDLGAHVVYSRQIRNQTIQLRISDLQDFWNKLRGAFGAYKQKVRVVFMRAVDAARPQASPYLHMILEGLHLDPQLYAIIATFRDFRDFGCAPDQLVTLNDVAAGLGGAPNGVAEILLMRVHQLGWKLGVDGLVTDRFGSFFLHLLNFSELLQRVACAWQLVVSEHVKHRAPFSTFHLVDVGATTVDLHSRDASSQGSLRKNLNGGAFANDVAWKWSVSGDKACRACGVEDTLYHRYWQCPSTQHLRDSLDPQVLSVLDDLPPVLTVHGWTLSSPFADEWRCRLIALPDVVPSCVCDLTGDGPLHLFTDGSCFWPSEPAYRLAAWSVCVAASCSGSDAFTSHVAGGGCLSGLTQTAFRAELYAVCAALTYGALTSRPIVVYSDCKSVVGPRVQFVKVKAHVDLAQTSSHRDLWLGYHNLCADRAAVVCNQDRGSSFWDFWRKHVELVSRHEFVGRHIRDHIVAVNLAWFSDPDMRDVAPDQPIVAPAVPAGAAARPGVWGWQESLSLPRKFSGVYGAAYGDVLVQWCNGLFLPGQDGAQWVSFAELFVDFQRHTGHFGPLLISGKWRNPAWGPWNYGSGNWADGQNDWTSGHAAPEAWGQGQNAWQNGGNGGDAAKDLLDVAYDYQVDSVRALVQLLQDVLADKSAEKEYGQGKNPPCHRYALPDEGAKMLLRWLNDTAAKACWAMEPFAVEDRFKPVPSGRLTKTMERLVAQITSACEAKERCVMRAQLLSSLTKALICLVDSTVYTIKTPAKTIEALIPMLERYRPKYVRAVREFQCLQMLSLQKIAEAIDILVQRKPRATRATAKRDGEQIRGNVDWIARTLMSLKGCSWSRNPSMAYKEFLQRLNVSQESISRVMNHAQFYVWNKMQYFWTEAAKEKTRLQWIRYQKAMQAALQGSSVSSTETEDASAGDWFHAEEPAEAMNGEEGHSEWLEPSFASEDVSAKAATYDWAETDAKKDRSDSNAAEAFRWCNQPVEGMTEHGNGQMESQTNEAPAWCTVPMTEEGKEHGWNKGTEDCQDFQRRTTASTEATAKEEDQTNGEVVQPARRRWVDIVEDEDDEDGIWTRPPAPRVYIKDT</sequence>
<organism evidence="3">
    <name type="scientific">Cladocopium goreaui</name>
    <dbReference type="NCBI Taxonomy" id="2562237"/>
    <lineage>
        <taxon>Eukaryota</taxon>
        <taxon>Sar</taxon>
        <taxon>Alveolata</taxon>
        <taxon>Dinophyceae</taxon>
        <taxon>Suessiales</taxon>
        <taxon>Symbiodiniaceae</taxon>
        <taxon>Cladocopium</taxon>
    </lineage>
</organism>
<gene>
    <name evidence="3" type="ORF">C1SCF055_LOCUS7448</name>
</gene>
<feature type="compositionally biased region" description="Low complexity" evidence="1">
    <location>
        <begin position="2250"/>
        <end position="2260"/>
    </location>
</feature>
<feature type="region of interest" description="Disordered" evidence="1">
    <location>
        <begin position="2677"/>
        <end position="2700"/>
    </location>
</feature>
<evidence type="ECO:0000259" key="2">
    <source>
        <dbReference type="PROSITE" id="PS50878"/>
    </source>
</evidence>
<dbReference type="EMBL" id="CAMXCT030000491">
    <property type="protein sequence ID" value="CAL4766817.1"/>
    <property type="molecule type" value="Genomic_DNA"/>
</dbReference>
<dbReference type="SUPFAM" id="SSF53098">
    <property type="entry name" value="Ribonuclease H-like"/>
    <property type="match status" value="1"/>
</dbReference>
<evidence type="ECO:0000313" key="4">
    <source>
        <dbReference type="EMBL" id="CAL4766817.1"/>
    </source>
</evidence>
<reference evidence="4 5" key="2">
    <citation type="submission" date="2024-05" db="EMBL/GenBank/DDBJ databases">
        <authorList>
            <person name="Chen Y."/>
            <person name="Shah S."/>
            <person name="Dougan E. K."/>
            <person name="Thang M."/>
            <person name="Chan C."/>
        </authorList>
    </citation>
    <scope>NUCLEOTIDE SEQUENCE [LARGE SCALE GENOMIC DNA]</scope>
</reference>
<dbReference type="GO" id="GO:0003676">
    <property type="term" value="F:nucleic acid binding"/>
    <property type="evidence" value="ECO:0007669"/>
    <property type="project" value="InterPro"/>
</dbReference>
<feature type="domain" description="Reverse transcriptase" evidence="2">
    <location>
        <begin position="1402"/>
        <end position="1650"/>
    </location>
</feature>
<dbReference type="PROSITE" id="PS50878">
    <property type="entry name" value="RT_POL"/>
    <property type="match status" value="1"/>
</dbReference>
<dbReference type="Gene3D" id="3.60.10.10">
    <property type="entry name" value="Endonuclease/exonuclease/phosphatase"/>
    <property type="match status" value="1"/>
</dbReference>
<evidence type="ECO:0000313" key="5">
    <source>
        <dbReference type="Proteomes" id="UP001152797"/>
    </source>
</evidence>
<evidence type="ECO:0000313" key="3">
    <source>
        <dbReference type="EMBL" id="CAI3979505.1"/>
    </source>
</evidence>
<accession>A0A9P1FM60</accession>
<reference evidence="3" key="1">
    <citation type="submission" date="2022-10" db="EMBL/GenBank/DDBJ databases">
        <authorList>
            <person name="Chen Y."/>
            <person name="Dougan E. K."/>
            <person name="Chan C."/>
            <person name="Rhodes N."/>
            <person name="Thang M."/>
        </authorList>
    </citation>
    <scope>NUCLEOTIDE SEQUENCE</scope>
</reference>
<protein>
    <submittedName>
        <fullName evidence="4">Modification methylase AquI subunit alpha</fullName>
    </submittedName>
</protein>
<dbReference type="Gene3D" id="3.30.420.10">
    <property type="entry name" value="Ribonuclease H-like superfamily/Ribonuclease H"/>
    <property type="match status" value="1"/>
</dbReference>
<feature type="region of interest" description="Disordered" evidence="1">
    <location>
        <begin position="2238"/>
        <end position="2263"/>
    </location>
</feature>
<evidence type="ECO:0000256" key="1">
    <source>
        <dbReference type="SAM" id="MobiDB-lite"/>
    </source>
</evidence>
<dbReference type="Proteomes" id="UP001152797">
    <property type="component" value="Unassembled WGS sequence"/>
</dbReference>
<dbReference type="InterPro" id="IPR036397">
    <property type="entry name" value="RNaseH_sf"/>
</dbReference>
<dbReference type="GO" id="GO:0008168">
    <property type="term" value="F:methyltransferase activity"/>
    <property type="evidence" value="ECO:0007669"/>
    <property type="project" value="UniProtKB-KW"/>
</dbReference>
<dbReference type="GO" id="GO:0032259">
    <property type="term" value="P:methylation"/>
    <property type="evidence" value="ECO:0007669"/>
    <property type="project" value="UniProtKB-KW"/>
</dbReference>
<proteinExistence type="predicted"/>
<keyword evidence="4" id="KW-0489">Methyltransferase</keyword>
<feature type="region of interest" description="Disordered" evidence="1">
    <location>
        <begin position="2714"/>
        <end position="2733"/>
    </location>
</feature>
<name>A0A9P1FM60_9DINO</name>
<dbReference type="InterPro" id="IPR012337">
    <property type="entry name" value="RNaseH-like_sf"/>
</dbReference>
<dbReference type="SUPFAM" id="SSF56219">
    <property type="entry name" value="DNase I-like"/>
    <property type="match status" value="1"/>
</dbReference>
<dbReference type="SUPFAM" id="SSF56672">
    <property type="entry name" value="DNA/RNA polymerases"/>
    <property type="match status" value="1"/>
</dbReference>
<dbReference type="InterPro" id="IPR000477">
    <property type="entry name" value="RT_dom"/>
</dbReference>
<dbReference type="EMBL" id="CAMXCT010000491">
    <property type="protein sequence ID" value="CAI3979505.1"/>
    <property type="molecule type" value="Genomic_DNA"/>
</dbReference>